<accession>A0AAD9UCV5</accession>
<evidence type="ECO:0000313" key="2">
    <source>
        <dbReference type="Proteomes" id="UP001209878"/>
    </source>
</evidence>
<dbReference type="Proteomes" id="UP001209878">
    <property type="component" value="Unassembled WGS sequence"/>
</dbReference>
<reference evidence="1" key="1">
    <citation type="journal article" date="2023" name="Mol. Biol. Evol.">
        <title>Third-Generation Sequencing Reveals the Adaptive Role of the Epigenome in Three Deep-Sea Polychaetes.</title>
        <authorList>
            <person name="Perez M."/>
            <person name="Aroh O."/>
            <person name="Sun Y."/>
            <person name="Lan Y."/>
            <person name="Juniper S.K."/>
            <person name="Young C.R."/>
            <person name="Angers B."/>
            <person name="Qian P.Y."/>
        </authorList>
    </citation>
    <scope>NUCLEOTIDE SEQUENCE</scope>
    <source>
        <strain evidence="1">R07B-5</strain>
    </source>
</reference>
<comment type="caution">
    <text evidence="1">The sequence shown here is derived from an EMBL/GenBank/DDBJ whole genome shotgun (WGS) entry which is preliminary data.</text>
</comment>
<gene>
    <name evidence="1" type="ORF">NP493_252g03017</name>
</gene>
<evidence type="ECO:0000313" key="1">
    <source>
        <dbReference type="EMBL" id="KAK2184802.1"/>
    </source>
</evidence>
<organism evidence="1 2">
    <name type="scientific">Ridgeia piscesae</name>
    <name type="common">Tubeworm</name>
    <dbReference type="NCBI Taxonomy" id="27915"/>
    <lineage>
        <taxon>Eukaryota</taxon>
        <taxon>Metazoa</taxon>
        <taxon>Spiralia</taxon>
        <taxon>Lophotrochozoa</taxon>
        <taxon>Annelida</taxon>
        <taxon>Polychaeta</taxon>
        <taxon>Sedentaria</taxon>
        <taxon>Canalipalpata</taxon>
        <taxon>Sabellida</taxon>
        <taxon>Siboglinidae</taxon>
        <taxon>Ridgeia</taxon>
    </lineage>
</organism>
<sequence length="107" mass="11420">MTSSPMLCGLSNLGWTVVILSGRGLLPKILSVSGALHVANDTDVPILVSSGEHICHARQITSVSGAVDPDVCSRRTRLCSESNTSYYTEVSIDPEACLTMMMSGWFS</sequence>
<protein>
    <submittedName>
        <fullName evidence="1">Uncharacterized protein</fullName>
    </submittedName>
</protein>
<proteinExistence type="predicted"/>
<dbReference type="EMBL" id="JAODUO010000252">
    <property type="protein sequence ID" value="KAK2184802.1"/>
    <property type="molecule type" value="Genomic_DNA"/>
</dbReference>
<keyword evidence="2" id="KW-1185">Reference proteome</keyword>
<name>A0AAD9UCV5_RIDPI</name>
<dbReference type="AlphaFoldDB" id="A0AAD9UCV5"/>